<evidence type="ECO:0000256" key="4">
    <source>
        <dbReference type="PROSITE-ProRule" id="PRU00169"/>
    </source>
</evidence>
<dbReference type="InterPro" id="IPR005467">
    <property type="entry name" value="His_kinase_dom"/>
</dbReference>
<dbReference type="Pfam" id="PF00072">
    <property type="entry name" value="Response_reg"/>
    <property type="match status" value="1"/>
</dbReference>
<evidence type="ECO:0000313" key="10">
    <source>
        <dbReference type="Proteomes" id="UP000183257"/>
    </source>
</evidence>
<evidence type="ECO:0000256" key="1">
    <source>
        <dbReference type="ARBA" id="ARBA00000085"/>
    </source>
</evidence>
<dbReference type="SUPFAM" id="SSF53822">
    <property type="entry name" value="Periplasmic binding protein-like I"/>
    <property type="match status" value="1"/>
</dbReference>
<feature type="transmembrane region" description="Helical" evidence="6">
    <location>
        <begin position="349"/>
        <end position="369"/>
    </location>
</feature>
<dbReference type="OrthoDB" id="358279at2"/>
<keyword evidence="10" id="KW-1185">Reference proteome</keyword>
<evidence type="ECO:0000259" key="7">
    <source>
        <dbReference type="PROSITE" id="PS50109"/>
    </source>
</evidence>
<dbReference type="SMART" id="SM00387">
    <property type="entry name" value="HATPase_c"/>
    <property type="match status" value="1"/>
</dbReference>
<keyword evidence="9" id="KW-0762">Sugar transport</keyword>
<evidence type="ECO:0000256" key="3">
    <source>
        <dbReference type="ARBA" id="ARBA00022553"/>
    </source>
</evidence>
<evidence type="ECO:0000313" key="9">
    <source>
        <dbReference type="EMBL" id="SFW14634.1"/>
    </source>
</evidence>
<dbReference type="CDD" id="cd06308">
    <property type="entry name" value="PBP1_sensor_kinase-like"/>
    <property type="match status" value="1"/>
</dbReference>
<dbReference type="Pfam" id="PF02518">
    <property type="entry name" value="HATPase_c"/>
    <property type="match status" value="1"/>
</dbReference>
<keyword evidence="6" id="KW-0812">Transmembrane</keyword>
<keyword evidence="9" id="KW-0813">Transport</keyword>
<gene>
    <name evidence="9" type="ORF">SAMN05660313_00088</name>
</gene>
<dbReference type="PANTHER" id="PTHR43547:SF2">
    <property type="entry name" value="HYBRID SIGNAL TRANSDUCTION HISTIDINE KINASE C"/>
    <property type="match status" value="1"/>
</dbReference>
<dbReference type="Gene3D" id="1.10.287.130">
    <property type="match status" value="1"/>
</dbReference>
<keyword evidence="5" id="KW-0175">Coiled coil</keyword>
<keyword evidence="6" id="KW-1133">Transmembrane helix</keyword>
<dbReference type="SMART" id="SM00388">
    <property type="entry name" value="HisKA"/>
    <property type="match status" value="1"/>
</dbReference>
<dbReference type="InterPro" id="IPR036890">
    <property type="entry name" value="HATPase_C_sf"/>
</dbReference>
<dbReference type="Pfam" id="PF00512">
    <property type="entry name" value="HisKA"/>
    <property type="match status" value="1"/>
</dbReference>
<dbReference type="Proteomes" id="UP000183257">
    <property type="component" value="Unassembled WGS sequence"/>
</dbReference>
<dbReference type="InterPro" id="IPR003661">
    <property type="entry name" value="HisK_dim/P_dom"/>
</dbReference>
<feature type="coiled-coil region" evidence="5">
    <location>
        <begin position="371"/>
        <end position="405"/>
    </location>
</feature>
<dbReference type="CDD" id="cd00082">
    <property type="entry name" value="HisKA"/>
    <property type="match status" value="1"/>
</dbReference>
<protein>
    <recommendedName>
        <fullName evidence="2">histidine kinase</fullName>
        <ecNumber evidence="2">2.7.13.3</ecNumber>
    </recommendedName>
</protein>
<keyword evidence="6" id="KW-0472">Membrane</keyword>
<dbReference type="SUPFAM" id="SSF47384">
    <property type="entry name" value="Homodimeric domain of signal transducing histidine kinase"/>
    <property type="match status" value="1"/>
</dbReference>
<dbReference type="InterPro" id="IPR003594">
    <property type="entry name" value="HATPase_dom"/>
</dbReference>
<dbReference type="InterPro" id="IPR028082">
    <property type="entry name" value="Peripla_BP_I"/>
</dbReference>
<dbReference type="SMART" id="SM00448">
    <property type="entry name" value="REC"/>
    <property type="match status" value="1"/>
</dbReference>
<organism evidence="9 10">
    <name type="scientific">Cellulophaga fucicola</name>
    <dbReference type="NCBI Taxonomy" id="76595"/>
    <lineage>
        <taxon>Bacteria</taxon>
        <taxon>Pseudomonadati</taxon>
        <taxon>Bacteroidota</taxon>
        <taxon>Flavobacteriia</taxon>
        <taxon>Flavobacteriales</taxon>
        <taxon>Flavobacteriaceae</taxon>
        <taxon>Cellulophaga</taxon>
    </lineage>
</organism>
<feature type="coiled-coil region" evidence="5">
    <location>
        <begin position="65"/>
        <end position="92"/>
    </location>
</feature>
<reference evidence="10" key="1">
    <citation type="submission" date="2016-11" db="EMBL/GenBank/DDBJ databases">
        <authorList>
            <person name="Varghese N."/>
            <person name="Submissions S."/>
        </authorList>
    </citation>
    <scope>NUCLEOTIDE SEQUENCE [LARGE SCALE GENOMIC DNA]</scope>
    <source>
        <strain evidence="10">DSM 24786</strain>
    </source>
</reference>
<dbReference type="PANTHER" id="PTHR43547">
    <property type="entry name" value="TWO-COMPONENT HISTIDINE KINASE"/>
    <property type="match status" value="1"/>
</dbReference>
<evidence type="ECO:0000259" key="8">
    <source>
        <dbReference type="PROSITE" id="PS50110"/>
    </source>
</evidence>
<dbReference type="SUPFAM" id="SSF52172">
    <property type="entry name" value="CheY-like"/>
    <property type="match status" value="1"/>
</dbReference>
<dbReference type="Pfam" id="PF13407">
    <property type="entry name" value="Peripla_BP_4"/>
    <property type="match status" value="1"/>
</dbReference>
<dbReference type="Gene3D" id="3.30.565.10">
    <property type="entry name" value="Histidine kinase-like ATPase, C-terminal domain"/>
    <property type="match status" value="1"/>
</dbReference>
<dbReference type="SUPFAM" id="SSF55874">
    <property type="entry name" value="ATPase domain of HSP90 chaperone/DNA topoisomerase II/histidine kinase"/>
    <property type="match status" value="1"/>
</dbReference>
<name>A0A1K1LUU8_9FLAO</name>
<dbReference type="RefSeq" id="WP_072301796.1">
    <property type="nucleotide sequence ID" value="NZ_FPIY01000001.1"/>
</dbReference>
<proteinExistence type="predicted"/>
<dbReference type="InterPro" id="IPR036097">
    <property type="entry name" value="HisK_dim/P_sf"/>
</dbReference>
<dbReference type="STRING" id="76595.SAMN05660313_00088"/>
<feature type="domain" description="Response regulatory" evidence="8">
    <location>
        <begin position="672"/>
        <end position="786"/>
    </location>
</feature>
<comment type="catalytic activity">
    <reaction evidence="1">
        <text>ATP + protein L-histidine = ADP + protein N-phospho-L-histidine.</text>
        <dbReference type="EC" id="2.7.13.3"/>
    </reaction>
</comment>
<dbReference type="EC" id="2.7.13.3" evidence="2"/>
<dbReference type="EMBL" id="FPIY01000001">
    <property type="protein sequence ID" value="SFW14634.1"/>
    <property type="molecule type" value="Genomic_DNA"/>
</dbReference>
<accession>A0A1K1LUU8</accession>
<dbReference type="InterPro" id="IPR011006">
    <property type="entry name" value="CheY-like_superfamily"/>
</dbReference>
<dbReference type="PROSITE" id="PS50109">
    <property type="entry name" value="HIS_KIN"/>
    <property type="match status" value="1"/>
</dbReference>
<feature type="modified residue" description="4-aspartylphosphate" evidence="4">
    <location>
        <position position="719"/>
    </location>
</feature>
<evidence type="ECO:0000256" key="6">
    <source>
        <dbReference type="SAM" id="Phobius"/>
    </source>
</evidence>
<dbReference type="InterPro" id="IPR001789">
    <property type="entry name" value="Sig_transdc_resp-reg_receiver"/>
</dbReference>
<evidence type="ECO:0000256" key="2">
    <source>
        <dbReference type="ARBA" id="ARBA00012438"/>
    </source>
</evidence>
<dbReference type="GO" id="GO:0000155">
    <property type="term" value="F:phosphorelay sensor kinase activity"/>
    <property type="evidence" value="ECO:0007669"/>
    <property type="project" value="InterPro"/>
</dbReference>
<keyword evidence="3 4" id="KW-0597">Phosphoprotein</keyword>
<evidence type="ECO:0000256" key="5">
    <source>
        <dbReference type="SAM" id="Coils"/>
    </source>
</evidence>
<sequence>MFRLKLSKFFIILITLNICLHYSCNTNKSTKKLTIGFAQTGINDQWRKSMIKDMEIEVAFYPNINLKVLDGKDNIENQIKNLEELILEKVDIIIVSPVKSKPITPYVEKALKAGIPVLVVDRKIDGQNYTAYLGGDNEQVGVNVANYISSIAGNDPKKIIEIKGLKGSSPAYDRSISFNKIINKTNNLNVVHSIEGNWEEYSIKDSLKSFLKKEKDINYIYAHNDRMALGAWDVLKELNLDNHVDIIGVDGLNEPNGGIQLVKDNILKATVFYPTGGHEAIKLAIEMLNGEKVNKNNTLETILIDSRNADIMKHQFDKIYEHQLDIIKQQEKIKQQEDTYTKQSTTLKIVLALFIISITLGIYSIYSGYNIRKKKRELEIINKKITKQKKEIKKIANEAEHSNEAKVNFFTALSHEFKTPITLILSSIESLTEKQSTYKNNLKNEISIIFNNSKRLLRLTNQLLDFRKVEESKFTLKASETNLLDFSKGIFNDFESEARKRNINFTLETNNKDLSIFIDRNLMDKVYFNLLSNAFKFTPNDGDISIKITDHKERNFINVCFKDSGIGIPSDDLNTIFNAFTIASNNTKASSGIGLHLSKEFIELHKGSIDVDSKLGTEFTLKLYKGDTHLKPEEITYQSAEIDQSIITLDNEDNDNYFSEASINKNSNTGYSILIIEDNLDLIKYLESKLNINYNVHLSNGIDGIEKALEIIPDLIICDVNLPDKDGYVICEILKNDLRTSHIPIIMLTVLDNEESYLKGLHSGIDSYLTKPFSFSVLSQSIKTLIYNQEKFRYNFLHNVKDINFKKNIATTEQDFILEINEIIKKNRTNSTLSEESIAADLNISKIQLNKKLNAILGISISDYLQIEKDKNALNK</sequence>
<dbReference type="AlphaFoldDB" id="A0A1K1LUU8"/>
<feature type="domain" description="Histidine kinase" evidence="7">
    <location>
        <begin position="412"/>
        <end position="627"/>
    </location>
</feature>
<dbReference type="Gene3D" id="3.40.50.2300">
    <property type="match status" value="3"/>
</dbReference>
<dbReference type="InterPro" id="IPR025997">
    <property type="entry name" value="SBP_2_dom"/>
</dbReference>
<dbReference type="PROSITE" id="PS50110">
    <property type="entry name" value="RESPONSE_REGULATORY"/>
    <property type="match status" value="1"/>
</dbReference>